<comment type="caution">
    <text evidence="1">The sequence shown here is derived from an EMBL/GenBank/DDBJ whole genome shotgun (WGS) entry which is preliminary data.</text>
</comment>
<name>A0ABP0HVX5_9DINO</name>
<organism evidence="1 2">
    <name type="scientific">Durusdinium trenchii</name>
    <dbReference type="NCBI Taxonomy" id="1381693"/>
    <lineage>
        <taxon>Eukaryota</taxon>
        <taxon>Sar</taxon>
        <taxon>Alveolata</taxon>
        <taxon>Dinophyceae</taxon>
        <taxon>Suessiales</taxon>
        <taxon>Symbiodiniaceae</taxon>
        <taxon>Durusdinium</taxon>
    </lineage>
</organism>
<reference evidence="1 2" key="1">
    <citation type="submission" date="2024-02" db="EMBL/GenBank/DDBJ databases">
        <authorList>
            <person name="Chen Y."/>
            <person name="Shah S."/>
            <person name="Dougan E. K."/>
            <person name="Thang M."/>
            <person name="Chan C."/>
        </authorList>
    </citation>
    <scope>NUCLEOTIDE SEQUENCE [LARGE SCALE GENOMIC DNA]</scope>
</reference>
<proteinExistence type="predicted"/>
<gene>
    <name evidence="1" type="ORF">CCMP2556_LOCUS3608</name>
</gene>
<accession>A0ABP0HVX5</accession>
<dbReference type="EMBL" id="CAXAMN010001436">
    <property type="protein sequence ID" value="CAK8994364.1"/>
    <property type="molecule type" value="Genomic_DNA"/>
</dbReference>
<protein>
    <submittedName>
        <fullName evidence="1">Uncharacterized protein</fullName>
    </submittedName>
</protein>
<dbReference type="Proteomes" id="UP001642484">
    <property type="component" value="Unassembled WGS sequence"/>
</dbReference>
<evidence type="ECO:0000313" key="2">
    <source>
        <dbReference type="Proteomes" id="UP001642484"/>
    </source>
</evidence>
<sequence length="227" mass="25766">MGFGVLHDLLLKGGEEPSRWLRNKAWRVVTEFCGTRRRIKRCLTGTVNQIEDSLLRIPTCNILAGRRLDDALQVGARNLQGPTAPATREEKKSILKVEADHSVFRYLLYEALKVPDFEYVTKWFTKAVRHGVVPETPIVNHIIGEARLGQVELEELGTSSRDDRDFQGFSSTSWGTPNLLWIFVQACFSQHFRWPRCRALLLLRTSSIVWYAGPCAKTTPKQPAGMV</sequence>
<keyword evidence="2" id="KW-1185">Reference proteome</keyword>
<evidence type="ECO:0000313" key="1">
    <source>
        <dbReference type="EMBL" id="CAK8994364.1"/>
    </source>
</evidence>